<proteinExistence type="predicted"/>
<dbReference type="HOGENOM" id="CLU_029307_2_0_1"/>
<sequence>MPTVSTDNWRIKDEYLKNQAERKNASSVELVNTELSLAKASMPVTAPGPSGISIATVTPAGTPGSFVAARLPRPTTVVSVSRLPLTQASLLRMGQLSLSADRRATSLEAFVPGMIKISLSDVVTPLSTTIDALTARIAVCEHNQGSTEEVTALKAAIAELRKGVDYLKATDMSMVFGTMVMPDMPEMPQTINGHGGRA</sequence>
<dbReference type="Proteomes" id="UP000011115">
    <property type="component" value="Unassembled WGS sequence"/>
</dbReference>
<protein>
    <recommendedName>
        <fullName evidence="3">Polyprotein protein</fullName>
    </recommendedName>
</protein>
<dbReference type="InParanoid" id="M1DN68"/>
<dbReference type="EnsemblPlants" id="PGSC0003DMT400091689">
    <property type="protein sequence ID" value="PGSC0003DMT400091689"/>
    <property type="gene ID" value="PGSC0003DMG400041260"/>
</dbReference>
<dbReference type="AlphaFoldDB" id="M1DN68"/>
<organism evidence="1 2">
    <name type="scientific">Solanum tuberosum</name>
    <name type="common">Potato</name>
    <dbReference type="NCBI Taxonomy" id="4113"/>
    <lineage>
        <taxon>Eukaryota</taxon>
        <taxon>Viridiplantae</taxon>
        <taxon>Streptophyta</taxon>
        <taxon>Embryophyta</taxon>
        <taxon>Tracheophyta</taxon>
        <taxon>Spermatophyta</taxon>
        <taxon>Magnoliopsida</taxon>
        <taxon>eudicotyledons</taxon>
        <taxon>Gunneridae</taxon>
        <taxon>Pentapetalae</taxon>
        <taxon>asterids</taxon>
        <taxon>lamiids</taxon>
        <taxon>Solanales</taxon>
        <taxon>Solanaceae</taxon>
        <taxon>Solanoideae</taxon>
        <taxon>Solaneae</taxon>
        <taxon>Solanum</taxon>
    </lineage>
</organism>
<reference evidence="2" key="1">
    <citation type="journal article" date="2011" name="Nature">
        <title>Genome sequence and analysis of the tuber crop potato.</title>
        <authorList>
            <consortium name="The Potato Genome Sequencing Consortium"/>
        </authorList>
    </citation>
    <scope>NUCLEOTIDE SEQUENCE [LARGE SCALE GENOMIC DNA]</scope>
    <source>
        <strain evidence="2">cv. DM1-3 516 R44</strain>
    </source>
</reference>
<accession>M1DN68</accession>
<keyword evidence="2" id="KW-1185">Reference proteome</keyword>
<evidence type="ECO:0008006" key="3">
    <source>
        <dbReference type="Google" id="ProtNLM"/>
    </source>
</evidence>
<evidence type="ECO:0000313" key="2">
    <source>
        <dbReference type="Proteomes" id="UP000011115"/>
    </source>
</evidence>
<evidence type="ECO:0000313" key="1">
    <source>
        <dbReference type="EnsemblPlants" id="PGSC0003DMT400091689"/>
    </source>
</evidence>
<reference evidence="1" key="2">
    <citation type="submission" date="2015-06" db="UniProtKB">
        <authorList>
            <consortium name="EnsemblPlants"/>
        </authorList>
    </citation>
    <scope>IDENTIFICATION</scope>
    <source>
        <strain evidence="1">DM1-3 516 R44</strain>
    </source>
</reference>
<name>M1DN68_SOLTU</name>
<dbReference type="PaxDb" id="4113-PGSC0003DMT400091689"/>
<dbReference type="Gramene" id="PGSC0003DMT400091689">
    <property type="protein sequence ID" value="PGSC0003DMT400091689"/>
    <property type="gene ID" value="PGSC0003DMG400041260"/>
</dbReference>